<dbReference type="InterPro" id="IPR017945">
    <property type="entry name" value="DHBP_synth_RibB-like_a/b_dom"/>
</dbReference>
<feature type="non-terminal residue" evidence="2">
    <location>
        <position position="1"/>
    </location>
</feature>
<feature type="domain" description="YrdC-like" evidence="1">
    <location>
        <begin position="1"/>
        <end position="46"/>
    </location>
</feature>
<accession>A0A382VRR2</accession>
<proteinExistence type="predicted"/>
<evidence type="ECO:0000259" key="1">
    <source>
        <dbReference type="PROSITE" id="PS51163"/>
    </source>
</evidence>
<dbReference type="EMBL" id="UINC01154055">
    <property type="protein sequence ID" value="SVD49124.1"/>
    <property type="molecule type" value="Genomic_DNA"/>
</dbReference>
<organism evidence="2">
    <name type="scientific">marine metagenome</name>
    <dbReference type="NCBI Taxonomy" id="408172"/>
    <lineage>
        <taxon>unclassified sequences</taxon>
        <taxon>metagenomes</taxon>
        <taxon>ecological metagenomes</taxon>
    </lineage>
</organism>
<sequence length="46" mass="5220">VIAFPTDTYYGLGVNPFNRKGIRRIFEIKSRRANKPLLVLVASEAQ</sequence>
<name>A0A382VRR2_9ZZZZ</name>
<dbReference type="PROSITE" id="PS51163">
    <property type="entry name" value="YRDC"/>
    <property type="match status" value="1"/>
</dbReference>
<dbReference type="Gene3D" id="3.90.870.10">
    <property type="entry name" value="DHBP synthase"/>
    <property type="match status" value="1"/>
</dbReference>
<dbReference type="SUPFAM" id="SSF55821">
    <property type="entry name" value="YrdC/RibB"/>
    <property type="match status" value="1"/>
</dbReference>
<evidence type="ECO:0000313" key="2">
    <source>
        <dbReference type="EMBL" id="SVD49124.1"/>
    </source>
</evidence>
<dbReference type="InterPro" id="IPR006070">
    <property type="entry name" value="Sua5-like_dom"/>
</dbReference>
<dbReference type="Pfam" id="PF01300">
    <property type="entry name" value="Sua5_yciO_yrdC"/>
    <property type="match status" value="1"/>
</dbReference>
<dbReference type="GO" id="GO:0003725">
    <property type="term" value="F:double-stranded RNA binding"/>
    <property type="evidence" value="ECO:0007669"/>
    <property type="project" value="InterPro"/>
</dbReference>
<feature type="non-terminal residue" evidence="2">
    <location>
        <position position="46"/>
    </location>
</feature>
<protein>
    <recommendedName>
        <fullName evidence="1">YrdC-like domain-containing protein</fullName>
    </recommendedName>
</protein>
<reference evidence="2" key="1">
    <citation type="submission" date="2018-05" db="EMBL/GenBank/DDBJ databases">
        <authorList>
            <person name="Lanie J.A."/>
            <person name="Ng W.-L."/>
            <person name="Kazmierczak K.M."/>
            <person name="Andrzejewski T.M."/>
            <person name="Davidsen T.M."/>
            <person name="Wayne K.J."/>
            <person name="Tettelin H."/>
            <person name="Glass J.I."/>
            <person name="Rusch D."/>
            <person name="Podicherti R."/>
            <person name="Tsui H.-C.T."/>
            <person name="Winkler M.E."/>
        </authorList>
    </citation>
    <scope>NUCLEOTIDE SEQUENCE</scope>
</reference>
<gene>
    <name evidence="2" type="ORF">METZ01_LOCUS401978</name>
</gene>
<dbReference type="AlphaFoldDB" id="A0A382VRR2"/>